<dbReference type="InterPro" id="IPR002369">
    <property type="entry name" value="Integrin_bsu_VWA"/>
</dbReference>
<sequence length="809" mass="89534">MWVGARVGFPVLQSVSLCKWDRPEKTFTLETATARDPIPIGHILLCTPKPCLTRTIMSPAAAPHSAASPRYPASILRALWLLFLLLGFCQSVENRCSSSSATTCVKCLAQGPECGWCTQEDFLADSTENERCDTAPNLKSKGCRQDSIEYPTAHAQPLSSRDSNSQVTPAEVSVHIRPGAKVNFLLKVHRLEKYPLDIYYLVDISASMHKSIARLNSVGFDLSQEMANFSEDIKYGFGSFVDKPVSPYISIHPQKIKNQCSALDLVCMPPHGYINVLPLTYNTTKFKNIVGKQRIAGNIDTPEGAFDAMLQAAVCNTDIGWRKEAMHLLILMTDQTSHLALDSKLAGIVTPNDGSCHLKDNVYIRSSDMEYPSLGLLGEKLTENHISGVFAVQGPQFNWYKDLLPLLPGTAARQLDPFASNMKDLVFDAYQMLLSEVKIEVDNPIKGIHVHVTAICPDGTRRSGKEGCQNVKANEKVFFNVTLTMDTCDVGNGRDYIVLRPLGFNETAIIKVHRDCTCPCNSVSQAKGKCVTDDSADCQTIPCKEETCSSDELDFASESCRASPSQQVCSGRGVCSCGKCFCQKTKLGAIYGKYCEMDNFSCPYHHGKLCSGNGDCEDGKCRCFNGWESDRCHCASSLKKHCMNPNGHVCSGRGVCQCGKCQCTDAKSFGPLCQYCTDNWNCEHFQGSINVSESEGNLYKTACDLLVYYIDQTSECFSDPRILTIFFIISIVTFLLGILTVLLTRHVILHHHKARDRSASSYRAPTNKKDKCVLHNVYTRTVTYTREKPDNINIDISKMEAAETFKCNF</sequence>
<comment type="similarity">
    <text evidence="2 17">Belongs to the integrin beta chain family.</text>
</comment>
<evidence type="ECO:0000313" key="22">
    <source>
        <dbReference type="Xenbase" id="XB-GENE-17345665"/>
    </source>
</evidence>
<keyword evidence="15" id="KW-1015">Disulfide bond</keyword>
<dbReference type="AlphaFoldDB" id="A0A1L8FW12"/>
<keyword evidence="4" id="KW-0245">EGF-like domain</keyword>
<dbReference type="GO" id="GO:0016477">
    <property type="term" value="P:cell migration"/>
    <property type="evidence" value="ECO:0000318"/>
    <property type="project" value="GO_Central"/>
</dbReference>
<keyword evidence="3" id="KW-1003">Cell membrane</keyword>
<evidence type="ECO:0000256" key="17">
    <source>
        <dbReference type="RuleBase" id="RU000633"/>
    </source>
</evidence>
<evidence type="ECO:0000313" key="21">
    <source>
        <dbReference type="RefSeq" id="XP_018122861.1"/>
    </source>
</evidence>
<dbReference type="FunFam" id="2.10.25.10:FF:000076">
    <property type="entry name" value="Integrin beta"/>
    <property type="match status" value="1"/>
</dbReference>
<dbReference type="SUPFAM" id="SSF57196">
    <property type="entry name" value="EGF/Laminin"/>
    <property type="match status" value="2"/>
</dbReference>
<dbReference type="InterPro" id="IPR016201">
    <property type="entry name" value="PSI"/>
</dbReference>
<evidence type="ECO:0000256" key="5">
    <source>
        <dbReference type="ARBA" id="ARBA00022692"/>
    </source>
</evidence>
<keyword evidence="11 17" id="KW-0130">Cell adhesion</keyword>
<evidence type="ECO:0000256" key="10">
    <source>
        <dbReference type="ARBA" id="ARBA00022842"/>
    </source>
</evidence>
<dbReference type="FunFam" id="2.10.25.10:FF:000043">
    <property type="entry name" value="Integrin beta"/>
    <property type="match status" value="1"/>
</dbReference>
<evidence type="ECO:0000256" key="6">
    <source>
        <dbReference type="ARBA" id="ARBA00022723"/>
    </source>
</evidence>
<evidence type="ECO:0000259" key="18">
    <source>
        <dbReference type="SMART" id="SM00187"/>
    </source>
</evidence>
<dbReference type="GO" id="GO:0008305">
    <property type="term" value="C:integrin complex"/>
    <property type="evidence" value="ECO:0000318"/>
    <property type="project" value="GO_Central"/>
</dbReference>
<dbReference type="OrthoDB" id="410592at2759"/>
<keyword evidence="16" id="KW-0325">Glycoprotein</keyword>
<evidence type="ECO:0000256" key="15">
    <source>
        <dbReference type="ARBA" id="ARBA00023157"/>
    </source>
</evidence>
<evidence type="ECO:0000259" key="19">
    <source>
        <dbReference type="SMART" id="SM00423"/>
    </source>
</evidence>
<name>A0A1L8FW12_XENLA</name>
<keyword evidence="5 17" id="KW-0812">Transmembrane</keyword>
<evidence type="ECO:0000256" key="14">
    <source>
        <dbReference type="ARBA" id="ARBA00023136"/>
    </source>
</evidence>
<dbReference type="Pfam" id="PF17205">
    <property type="entry name" value="PSI_integrin"/>
    <property type="match status" value="1"/>
</dbReference>
<dbReference type="Gene3D" id="3.40.50.410">
    <property type="entry name" value="von Willebrand factor, type A domain"/>
    <property type="match status" value="1"/>
</dbReference>
<dbReference type="Pfam" id="PF07974">
    <property type="entry name" value="EGF_2"/>
    <property type="match status" value="1"/>
</dbReference>
<dbReference type="GO" id="GO:0007229">
    <property type="term" value="P:integrin-mediated signaling pathway"/>
    <property type="evidence" value="ECO:0000318"/>
    <property type="project" value="GO_Central"/>
</dbReference>
<dbReference type="Gene3D" id="3.30.1680.10">
    <property type="entry name" value="ligand-binding face of the semaphorins, domain 2"/>
    <property type="match status" value="1"/>
</dbReference>
<evidence type="ECO:0000256" key="13">
    <source>
        <dbReference type="ARBA" id="ARBA00023037"/>
    </source>
</evidence>
<gene>
    <name evidence="21 22" type="primary">itgb8.L</name>
</gene>
<dbReference type="GO" id="GO:0098609">
    <property type="term" value="P:cell-cell adhesion"/>
    <property type="evidence" value="ECO:0000318"/>
    <property type="project" value="GO_Central"/>
</dbReference>
<dbReference type="PANTHER" id="PTHR10082:SF9">
    <property type="entry name" value="INTEGRIN BETA-8"/>
    <property type="match status" value="1"/>
</dbReference>
<dbReference type="GO" id="GO:0046872">
    <property type="term" value="F:metal ion binding"/>
    <property type="evidence" value="ECO:0007669"/>
    <property type="project" value="UniProtKB-KW"/>
</dbReference>
<dbReference type="PaxDb" id="8355-A0A1L8FW12"/>
<dbReference type="InterPro" id="IPR057243">
    <property type="entry name" value="Integrin_I-EGF_CS"/>
</dbReference>
<dbReference type="InterPro" id="IPR036465">
    <property type="entry name" value="vWFA_dom_sf"/>
</dbReference>
<evidence type="ECO:0000256" key="11">
    <source>
        <dbReference type="ARBA" id="ARBA00022889"/>
    </source>
</evidence>
<dbReference type="Gene3D" id="2.10.25.10">
    <property type="entry name" value="Laminin"/>
    <property type="match status" value="3"/>
</dbReference>
<dbReference type="GO" id="GO:0033627">
    <property type="term" value="P:cell adhesion mediated by integrin"/>
    <property type="evidence" value="ECO:0000318"/>
    <property type="project" value="GO_Central"/>
</dbReference>
<dbReference type="FunFam" id="3.30.1680.10:FF:000002">
    <property type="entry name" value="Integrin beta"/>
    <property type="match status" value="1"/>
</dbReference>
<dbReference type="SUPFAM" id="SSF69179">
    <property type="entry name" value="Integrin domains"/>
    <property type="match status" value="1"/>
</dbReference>
<feature type="domain" description="PSI" evidence="19">
    <location>
        <begin position="95"/>
        <end position="144"/>
    </location>
</feature>
<keyword evidence="6" id="KW-0479">Metal-binding</keyword>
<keyword evidence="13 17" id="KW-0401">Integrin</keyword>
<dbReference type="InterPro" id="IPR013111">
    <property type="entry name" value="EGF_extracell"/>
</dbReference>
<dbReference type="Bgee" id="108718868">
    <property type="expression patterns" value="Expressed in heart and 4 other cell types or tissues"/>
</dbReference>
<proteinExistence type="inferred from homology"/>
<evidence type="ECO:0000313" key="20">
    <source>
        <dbReference type="Proteomes" id="UP000186698"/>
    </source>
</evidence>
<evidence type="ECO:0000256" key="8">
    <source>
        <dbReference type="ARBA" id="ARBA00022737"/>
    </source>
</evidence>
<dbReference type="GO" id="GO:0005178">
    <property type="term" value="F:integrin binding"/>
    <property type="evidence" value="ECO:0000318"/>
    <property type="project" value="GO_Central"/>
</dbReference>
<dbReference type="AGR" id="Xenbase:XB-GENE-17345665"/>
<dbReference type="PRINTS" id="PR01186">
    <property type="entry name" value="INTEGRINB"/>
</dbReference>
<dbReference type="Pfam" id="PF00362">
    <property type="entry name" value="Integrin_beta"/>
    <property type="match status" value="1"/>
</dbReference>
<keyword evidence="20" id="KW-1185">Reference proteome</keyword>
<dbReference type="STRING" id="8355.A0A1L8FW12"/>
<dbReference type="InterPro" id="IPR057073">
    <property type="entry name" value="EGF_integrin_2"/>
</dbReference>
<keyword evidence="10" id="KW-0460">Magnesium</keyword>
<dbReference type="Gene3D" id="2.60.40.1510">
    <property type="entry name" value="ntegrin, alpha v. Chain A, domain 3"/>
    <property type="match status" value="1"/>
</dbReference>
<keyword evidence="9" id="KW-0106">Calcium</keyword>
<dbReference type="CTD" id="108718868"/>
<reference evidence="21" key="1">
    <citation type="submission" date="2025-08" db="UniProtKB">
        <authorList>
            <consortium name="RefSeq"/>
        </authorList>
    </citation>
    <scope>IDENTIFICATION</scope>
    <source>
        <strain evidence="21">J_2021</strain>
        <tissue evidence="21">Erythrocytes</tissue>
    </source>
</reference>
<dbReference type="SMART" id="SM00423">
    <property type="entry name" value="PSI"/>
    <property type="match status" value="1"/>
</dbReference>
<evidence type="ECO:0000256" key="3">
    <source>
        <dbReference type="ARBA" id="ARBA00022475"/>
    </source>
</evidence>
<evidence type="ECO:0000256" key="4">
    <source>
        <dbReference type="ARBA" id="ARBA00022536"/>
    </source>
</evidence>
<dbReference type="GeneID" id="108718868"/>
<evidence type="ECO:0000256" key="2">
    <source>
        <dbReference type="ARBA" id="ARBA00007449"/>
    </source>
</evidence>
<dbReference type="PANTHER" id="PTHR10082">
    <property type="entry name" value="INTEGRIN BETA SUBUNIT"/>
    <property type="match status" value="1"/>
</dbReference>
<dbReference type="SMART" id="SM00187">
    <property type="entry name" value="INB"/>
    <property type="match status" value="1"/>
</dbReference>
<comment type="subcellular location">
    <subcellularLocation>
        <location evidence="1 17">Cell membrane</location>
        <topology evidence="1 17">Single-pass type I membrane protein</topology>
    </subcellularLocation>
</comment>
<dbReference type="FunFam" id="2.60.40.1510:FF:000010">
    <property type="entry name" value="Integrin beta"/>
    <property type="match status" value="1"/>
</dbReference>
<dbReference type="InterPro" id="IPR032695">
    <property type="entry name" value="Integrin_dom_sf"/>
</dbReference>
<evidence type="ECO:0000256" key="9">
    <source>
        <dbReference type="ARBA" id="ARBA00022837"/>
    </source>
</evidence>
<evidence type="ECO:0000256" key="12">
    <source>
        <dbReference type="ARBA" id="ARBA00022989"/>
    </source>
</evidence>
<dbReference type="GO" id="GO:0005925">
    <property type="term" value="C:focal adhesion"/>
    <property type="evidence" value="ECO:0000318"/>
    <property type="project" value="GO_Central"/>
</dbReference>
<dbReference type="PROSITE" id="PS52047">
    <property type="entry name" value="I_EGF_2"/>
    <property type="match status" value="1"/>
</dbReference>
<dbReference type="GO" id="GO:0009986">
    <property type="term" value="C:cell surface"/>
    <property type="evidence" value="ECO:0000318"/>
    <property type="project" value="GO_Central"/>
</dbReference>
<protein>
    <recommendedName>
        <fullName evidence="17">Integrin beta</fullName>
    </recommendedName>
</protein>
<dbReference type="SUPFAM" id="SSF53300">
    <property type="entry name" value="vWA-like"/>
    <property type="match status" value="1"/>
</dbReference>
<dbReference type="PIRSF" id="PIRSF002512">
    <property type="entry name" value="Integrin_B"/>
    <property type="match status" value="1"/>
</dbReference>
<dbReference type="Xenbase" id="XB-GENE-17345665">
    <property type="gene designation" value="itgb8.L"/>
</dbReference>
<keyword evidence="8" id="KW-0677">Repeat</keyword>
<keyword evidence="12" id="KW-1133">Transmembrane helix</keyword>
<dbReference type="InterPro" id="IPR033760">
    <property type="entry name" value="Integrin_beta_N"/>
</dbReference>
<keyword evidence="14" id="KW-0472">Membrane</keyword>
<dbReference type="PROSITE" id="PS00243">
    <property type="entry name" value="I_EGF_1"/>
    <property type="match status" value="2"/>
</dbReference>
<feature type="domain" description="Integrin beta subunit VWA" evidence="18">
    <location>
        <begin position="103"/>
        <end position="518"/>
    </location>
</feature>
<dbReference type="RefSeq" id="XP_018122861.1">
    <property type="nucleotide sequence ID" value="XM_018267372.2"/>
</dbReference>
<keyword evidence="7" id="KW-0732">Signal</keyword>
<organism evidence="20 21">
    <name type="scientific">Xenopus laevis</name>
    <name type="common">African clawed frog</name>
    <dbReference type="NCBI Taxonomy" id="8355"/>
    <lineage>
        <taxon>Eukaryota</taxon>
        <taxon>Metazoa</taxon>
        <taxon>Chordata</taxon>
        <taxon>Craniata</taxon>
        <taxon>Vertebrata</taxon>
        <taxon>Euteleostomi</taxon>
        <taxon>Amphibia</taxon>
        <taxon>Batrachia</taxon>
        <taxon>Anura</taxon>
        <taxon>Pipoidea</taxon>
        <taxon>Pipidae</taxon>
        <taxon>Xenopodinae</taxon>
        <taxon>Xenopus</taxon>
        <taxon>Xenopus</taxon>
    </lineage>
</organism>
<dbReference type="Pfam" id="PF23105">
    <property type="entry name" value="EGF_integrin"/>
    <property type="match status" value="1"/>
</dbReference>
<dbReference type="Proteomes" id="UP000186698">
    <property type="component" value="Chromosome 6L"/>
</dbReference>
<dbReference type="InterPro" id="IPR015812">
    <property type="entry name" value="Integrin_bsu"/>
</dbReference>
<accession>A0A1L8FW12</accession>
<evidence type="ECO:0000256" key="16">
    <source>
        <dbReference type="ARBA" id="ARBA00023180"/>
    </source>
</evidence>
<dbReference type="KEGG" id="xla:108718868"/>
<dbReference type="FunFam" id="3.40.50.410:FF:000002">
    <property type="entry name" value="Integrin beta"/>
    <property type="match status" value="1"/>
</dbReference>
<evidence type="ECO:0000256" key="1">
    <source>
        <dbReference type="ARBA" id="ARBA00004251"/>
    </source>
</evidence>
<evidence type="ECO:0000256" key="7">
    <source>
        <dbReference type="ARBA" id="ARBA00022729"/>
    </source>
</evidence>
<dbReference type="SUPFAM" id="SSF103575">
    <property type="entry name" value="Plexin repeat"/>
    <property type="match status" value="1"/>
</dbReference>